<reference evidence="1" key="3">
    <citation type="journal article" date="2017" name="Nature">
        <title>Genome sequence of the progenitor of the wheat D genome Aegilops tauschii.</title>
        <authorList>
            <person name="Luo M.C."/>
            <person name="Gu Y.Q."/>
            <person name="Puiu D."/>
            <person name="Wang H."/>
            <person name="Twardziok S.O."/>
            <person name="Deal K.R."/>
            <person name="Huo N."/>
            <person name="Zhu T."/>
            <person name="Wang L."/>
            <person name="Wang Y."/>
            <person name="McGuire P.E."/>
            <person name="Liu S."/>
            <person name="Long H."/>
            <person name="Ramasamy R.K."/>
            <person name="Rodriguez J.C."/>
            <person name="Van S.L."/>
            <person name="Yuan L."/>
            <person name="Wang Z."/>
            <person name="Xia Z."/>
            <person name="Xiao L."/>
            <person name="Anderson O.D."/>
            <person name="Ouyang S."/>
            <person name="Liang Y."/>
            <person name="Zimin A.V."/>
            <person name="Pertea G."/>
            <person name="Qi P."/>
            <person name="Bennetzen J.L."/>
            <person name="Dai X."/>
            <person name="Dawson M.W."/>
            <person name="Muller H.G."/>
            <person name="Kugler K."/>
            <person name="Rivarola-Duarte L."/>
            <person name="Spannagl M."/>
            <person name="Mayer K.F.X."/>
            <person name="Lu F.H."/>
            <person name="Bevan M.W."/>
            <person name="Leroy P."/>
            <person name="Li P."/>
            <person name="You F.M."/>
            <person name="Sun Q."/>
            <person name="Liu Z."/>
            <person name="Lyons E."/>
            <person name="Wicker T."/>
            <person name="Salzberg S.L."/>
            <person name="Devos K.M."/>
            <person name="Dvorak J."/>
        </authorList>
    </citation>
    <scope>NUCLEOTIDE SEQUENCE [LARGE SCALE GENOMIC DNA]</scope>
    <source>
        <strain evidence="1">cv. AL8/78</strain>
    </source>
</reference>
<sequence>MGGKVKGTPRAMALVDAATQYEPLVLRAPRLTGFPLRAFVWLHESPLLGPLVTSVLKKQNNMTQVLPSLSVSILFQIILLQVHSPQSSGLVG</sequence>
<evidence type="ECO:0000313" key="2">
    <source>
        <dbReference type="Proteomes" id="UP000015105"/>
    </source>
</evidence>
<dbReference type="Gramene" id="AET1Gv20105000.2">
    <property type="protein sequence ID" value="AET1Gv20105000.2"/>
    <property type="gene ID" value="AET1Gv20105000"/>
</dbReference>
<keyword evidence="2" id="KW-1185">Reference proteome</keyword>
<dbReference type="Gramene" id="AET1Gv20105000.4">
    <property type="protein sequence ID" value="AET1Gv20105000.4"/>
    <property type="gene ID" value="AET1Gv20105000"/>
</dbReference>
<proteinExistence type="predicted"/>
<reference evidence="2" key="2">
    <citation type="journal article" date="2017" name="Nat. Plants">
        <title>The Aegilops tauschii genome reveals multiple impacts of transposons.</title>
        <authorList>
            <person name="Zhao G."/>
            <person name="Zou C."/>
            <person name="Li K."/>
            <person name="Wang K."/>
            <person name="Li T."/>
            <person name="Gao L."/>
            <person name="Zhang X."/>
            <person name="Wang H."/>
            <person name="Yang Z."/>
            <person name="Liu X."/>
            <person name="Jiang W."/>
            <person name="Mao L."/>
            <person name="Kong X."/>
            <person name="Jiao Y."/>
            <person name="Jia J."/>
        </authorList>
    </citation>
    <scope>NUCLEOTIDE SEQUENCE [LARGE SCALE GENOMIC DNA]</scope>
    <source>
        <strain evidence="2">cv. AL8/78</strain>
    </source>
</reference>
<protein>
    <submittedName>
        <fullName evidence="1">Uncharacterized protein</fullName>
    </submittedName>
</protein>
<organism evidence="1 2">
    <name type="scientific">Aegilops tauschii subsp. strangulata</name>
    <name type="common">Goatgrass</name>
    <dbReference type="NCBI Taxonomy" id="200361"/>
    <lineage>
        <taxon>Eukaryota</taxon>
        <taxon>Viridiplantae</taxon>
        <taxon>Streptophyta</taxon>
        <taxon>Embryophyta</taxon>
        <taxon>Tracheophyta</taxon>
        <taxon>Spermatophyta</taxon>
        <taxon>Magnoliopsida</taxon>
        <taxon>Liliopsida</taxon>
        <taxon>Poales</taxon>
        <taxon>Poaceae</taxon>
        <taxon>BOP clade</taxon>
        <taxon>Pooideae</taxon>
        <taxon>Triticodae</taxon>
        <taxon>Triticeae</taxon>
        <taxon>Triticinae</taxon>
        <taxon>Aegilops</taxon>
    </lineage>
</organism>
<name>A0A452XQ23_AEGTS</name>
<accession>A0A452XQ23</accession>
<dbReference type="EnsemblPlants" id="AET1Gv20105000.2">
    <property type="protein sequence ID" value="AET1Gv20105000.2"/>
    <property type="gene ID" value="AET1Gv20105000"/>
</dbReference>
<dbReference type="AlphaFoldDB" id="A0A452XQ23"/>
<dbReference type="EnsemblPlants" id="AET1Gv20105000.4">
    <property type="protein sequence ID" value="AET1Gv20105000.4"/>
    <property type="gene ID" value="AET1Gv20105000"/>
</dbReference>
<dbReference type="Proteomes" id="UP000015105">
    <property type="component" value="Chromosome 1D"/>
</dbReference>
<evidence type="ECO:0000313" key="1">
    <source>
        <dbReference type="EnsemblPlants" id="AET1Gv20105000.2"/>
    </source>
</evidence>
<reference evidence="1" key="4">
    <citation type="submission" date="2019-03" db="UniProtKB">
        <authorList>
            <consortium name="EnsemblPlants"/>
        </authorList>
    </citation>
    <scope>IDENTIFICATION</scope>
</reference>
<reference evidence="1" key="5">
    <citation type="journal article" date="2021" name="G3 (Bethesda)">
        <title>Aegilops tauschii genome assembly Aet v5.0 features greater sequence contiguity and improved annotation.</title>
        <authorList>
            <person name="Wang L."/>
            <person name="Zhu T."/>
            <person name="Rodriguez J.C."/>
            <person name="Deal K.R."/>
            <person name="Dubcovsky J."/>
            <person name="McGuire P.E."/>
            <person name="Lux T."/>
            <person name="Spannagl M."/>
            <person name="Mayer K.F.X."/>
            <person name="Baldrich P."/>
            <person name="Meyers B.C."/>
            <person name="Huo N."/>
            <person name="Gu Y.Q."/>
            <person name="Zhou H."/>
            <person name="Devos K.M."/>
            <person name="Bennetzen J.L."/>
            <person name="Unver T."/>
            <person name="Budak H."/>
            <person name="Gulick P.J."/>
            <person name="Galiba G."/>
            <person name="Kalapos B."/>
            <person name="Nelson D.R."/>
            <person name="Li P."/>
            <person name="You F.M."/>
            <person name="Luo M.C."/>
            <person name="Dvorak J."/>
        </authorList>
    </citation>
    <scope>NUCLEOTIDE SEQUENCE [LARGE SCALE GENOMIC DNA]</scope>
    <source>
        <strain evidence="1">cv. AL8/78</strain>
    </source>
</reference>
<reference evidence="2" key="1">
    <citation type="journal article" date="2014" name="Science">
        <title>Ancient hybridizations among the ancestral genomes of bread wheat.</title>
        <authorList>
            <consortium name="International Wheat Genome Sequencing Consortium,"/>
            <person name="Marcussen T."/>
            <person name="Sandve S.R."/>
            <person name="Heier L."/>
            <person name="Spannagl M."/>
            <person name="Pfeifer M."/>
            <person name="Jakobsen K.S."/>
            <person name="Wulff B.B."/>
            <person name="Steuernagel B."/>
            <person name="Mayer K.F."/>
            <person name="Olsen O.A."/>
        </authorList>
    </citation>
    <scope>NUCLEOTIDE SEQUENCE [LARGE SCALE GENOMIC DNA]</scope>
    <source>
        <strain evidence="2">cv. AL8/78</strain>
    </source>
</reference>